<dbReference type="Proteomes" id="UP001163321">
    <property type="component" value="Chromosome 1"/>
</dbReference>
<keyword evidence="2" id="KW-1185">Reference proteome</keyword>
<sequence>MMSSWFPWTLLLTFLPSSATDLLKDEGERQRLREEATRMAKDYSKLFLLWAFRVAQVFVGISFLFMTAAVLYIMLYYLVIPSRYHEQEIFFNYGDRHEAIIQPSDGYYVPTASLDLRDPVHQWKSMVPTSTQATSPVLVPGVKYDVIVELTVPESRMNADVGVFMVSTLLWEAENERRLAHSARPVTLHNMPSLVRWLRLGFWLVPYALGLTEPAQTIRVTAINGYMESSAYPLTHVDLEINTPKVQVYSAKLIVIAQLTGVRYLMYHWAVPTAVLFILNIVFLEALVLVILYAVYVFPQLEKEAAADTSVLEAAAATAVLEAAATDAREKAKKLFEKPSSSDVDTSSDVKGEVLMAETSFSTTEQEKFLTTQDVEDAPKEAEDL</sequence>
<evidence type="ECO:0000313" key="2">
    <source>
        <dbReference type="Proteomes" id="UP001163321"/>
    </source>
</evidence>
<evidence type="ECO:0000313" key="1">
    <source>
        <dbReference type="EMBL" id="KAI9920874.1"/>
    </source>
</evidence>
<dbReference type="EMBL" id="CM047580">
    <property type="protein sequence ID" value="KAI9920874.1"/>
    <property type="molecule type" value="Genomic_DNA"/>
</dbReference>
<organism evidence="1 2">
    <name type="scientific">Peronosclerospora sorghi</name>
    <dbReference type="NCBI Taxonomy" id="230839"/>
    <lineage>
        <taxon>Eukaryota</taxon>
        <taxon>Sar</taxon>
        <taxon>Stramenopiles</taxon>
        <taxon>Oomycota</taxon>
        <taxon>Peronosporomycetes</taxon>
        <taxon>Peronosporales</taxon>
        <taxon>Peronosporaceae</taxon>
        <taxon>Peronosclerospora</taxon>
    </lineage>
</organism>
<comment type="caution">
    <text evidence="1">The sequence shown here is derived from an EMBL/GenBank/DDBJ whole genome shotgun (WGS) entry which is preliminary data.</text>
</comment>
<protein>
    <submittedName>
        <fullName evidence="1">Uncharacterized protein</fullName>
    </submittedName>
</protein>
<gene>
    <name evidence="1" type="ORF">PsorP6_001209</name>
</gene>
<reference evidence="1 2" key="1">
    <citation type="journal article" date="2022" name="bioRxiv">
        <title>The genome of the oomycete Peronosclerospora sorghi, a cosmopolitan pathogen of maize and sorghum, is inflated with dispersed pseudogenes.</title>
        <authorList>
            <person name="Fletcher K."/>
            <person name="Martin F."/>
            <person name="Isakeit T."/>
            <person name="Cavanaugh K."/>
            <person name="Magill C."/>
            <person name="Michelmore R."/>
        </authorList>
    </citation>
    <scope>NUCLEOTIDE SEQUENCE [LARGE SCALE GENOMIC DNA]</scope>
    <source>
        <strain evidence="1">P6</strain>
    </source>
</reference>
<name>A0ACC0WPT9_9STRA</name>
<proteinExistence type="predicted"/>
<accession>A0ACC0WPT9</accession>